<protein>
    <recommendedName>
        <fullName evidence="1">AAA+ ATPase domain-containing protein</fullName>
    </recommendedName>
</protein>
<dbReference type="Proteomes" id="UP001223720">
    <property type="component" value="Plasmid pME152"/>
</dbReference>
<sequence length="1111" mass="122685">MVMPGSIDQHLEITRRYVRSTDLRRDLNDAEALDGYVITATAREAVLRVTHGLRPGSRQRAFRITGPYGIGKSTVALLLAKLLRGDADATRVTAPILPAGSELPRYDPIVLNGRRASFVDDLLDEIRDAATRLGAADVAEQANRIRAGEDRARPALAALEELAVRLEEASGRGLLLIVDEMGRYLEFAASHPRLEDPSVFQALAERAGGRGRAPLAVVTLLHHRFSDYVAGLGEWIEAEWSRTAERYEEISFRESAEQTLFLLSHALAPINGLPTVAKQARALFAAAGVRGMFHTGTTELRAMAPRLYPLHPATVAALSAMARRFGQNERSVFGFLQSHEPHGFRDHVQRTAYGPGGWYLLPRIFDYLASQGELRLRAPDRERRWQLALDALIQADGLPPLDTDVLKAVAVIAVLSPLPSLRTDAASIAWCLGVAVEDAEAALARLAARRILYRRPHRDDYSLWSSTSVDLDHWIDEARIHVPAVSRIDGILSRLPSARPIVAHRHYHRTGTLRTFSVTMVDGCRDGDGAIVVLPLHPDQDEASVLAEAAERSRKASPLTMYCVQRIEAADLKWAHELAMWRWISDTCEELRVDDLARGEVAARLAAAETALGRTLSDLARPSVGERSTWFDRGCELDLSTAAELSRHLSDMLDETFAGGPVLRNELINRGRLSTAVASARMRLLELMVTSAEERYLKLEGAPPERTIYLAMFDASGMHRAAADGRFEFARPDPDPFNWRPAWDHVGELIQDAGLVRFDHLVTALGKAPYGLRAGPALLLIAAYMLASRRDIALMERGTFQPELTGSHFMRLAKSPGNFALRHLGKADDRRQVLERLAAELVVFNAGAKPDAALKPIVEGLYLWWRRLPEYALATRKVSSSTDRVRAALAKGREPVELVFGELPLACNAVLPTGEIDATLLVERLNAALLELADVGPMLRGLASAALAEAFGVRDLAGVHEQVRVDYSPHRLALRDFTLRQFVERMLAPEGEQRWLEGVTGLLGGRRIDSWTDESLDTFAFEARSVAERLARWLMAIRKAVAQKSNLRTVHVVSTSGEEQSMVVRAGEAPRSSAQVEAEMRRLLEGRADAGAILGRLLVERMPEKAREENA</sequence>
<dbReference type="SMART" id="SM00382">
    <property type="entry name" value="AAA"/>
    <property type="match status" value="1"/>
</dbReference>
<evidence type="ECO:0000313" key="2">
    <source>
        <dbReference type="EMBL" id="WHQ72901.1"/>
    </source>
</evidence>
<feature type="domain" description="AAA+ ATPase" evidence="1">
    <location>
        <begin position="58"/>
        <end position="221"/>
    </location>
</feature>
<dbReference type="InterPro" id="IPR003593">
    <property type="entry name" value="AAA+_ATPase"/>
</dbReference>
<evidence type="ECO:0000259" key="1">
    <source>
        <dbReference type="SMART" id="SM00382"/>
    </source>
</evidence>
<evidence type="ECO:0000313" key="3">
    <source>
        <dbReference type="Proteomes" id="UP001223720"/>
    </source>
</evidence>
<dbReference type="InterPro" id="IPR027417">
    <property type="entry name" value="P-loop_NTPase"/>
</dbReference>
<gene>
    <name evidence="2" type="ORF">KEC54_28570</name>
</gene>
<dbReference type="SUPFAM" id="SSF52540">
    <property type="entry name" value="P-loop containing nucleoside triphosphate hydrolases"/>
    <property type="match status" value="1"/>
</dbReference>
<keyword evidence="2" id="KW-0614">Plasmid</keyword>
<name>A0AAX3WNA4_METEX</name>
<accession>A0AAX3WNA4</accession>
<dbReference type="AlphaFoldDB" id="A0AAX3WNA4"/>
<proteinExistence type="predicted"/>
<dbReference type="RefSeq" id="WP_283536395.1">
    <property type="nucleotide sequence ID" value="NZ_CP073634.1"/>
</dbReference>
<dbReference type="EMBL" id="CP073634">
    <property type="protein sequence ID" value="WHQ72901.1"/>
    <property type="molecule type" value="Genomic_DNA"/>
</dbReference>
<geneLocation type="plasmid" evidence="2 3">
    <name>pME152</name>
</geneLocation>
<reference evidence="2" key="1">
    <citation type="journal article" date="2022" name="Biotechnol. Bioprocess Eng.">
        <title>Pan-genome Analysis Reveals Comparative Genomic Features of Central Metabolic Pathways in Methylorubrum extorquens.</title>
        <authorList>
            <person name="Lee G.M."/>
            <person name="Scott-Nevros Z.K."/>
            <person name="Lee S.-M."/>
            <person name="Kim D."/>
        </authorList>
    </citation>
    <scope>NUCLEOTIDE SEQUENCE</scope>
    <source>
        <strain evidence="2">ATCC 55366</strain>
        <plasmid evidence="2">pME152</plasmid>
    </source>
</reference>
<organism evidence="2 3">
    <name type="scientific">Methylorubrum extorquens</name>
    <name type="common">Methylobacterium dichloromethanicum</name>
    <name type="synonym">Methylobacterium extorquens</name>
    <dbReference type="NCBI Taxonomy" id="408"/>
    <lineage>
        <taxon>Bacteria</taxon>
        <taxon>Pseudomonadati</taxon>
        <taxon>Pseudomonadota</taxon>
        <taxon>Alphaproteobacteria</taxon>
        <taxon>Hyphomicrobiales</taxon>
        <taxon>Methylobacteriaceae</taxon>
        <taxon>Methylorubrum</taxon>
    </lineage>
</organism>